<dbReference type="AlphaFoldDB" id="A0A7S2ZJI1"/>
<dbReference type="InterPro" id="IPR013861">
    <property type="entry name" value="TMEM115/Pdh1/Rbl19"/>
</dbReference>
<feature type="transmembrane region" description="Helical" evidence="5">
    <location>
        <begin position="65"/>
        <end position="92"/>
    </location>
</feature>
<evidence type="ECO:0000256" key="1">
    <source>
        <dbReference type="ARBA" id="ARBA00004141"/>
    </source>
</evidence>
<feature type="transmembrane region" description="Helical" evidence="5">
    <location>
        <begin position="175"/>
        <end position="192"/>
    </location>
</feature>
<feature type="transmembrane region" description="Helical" evidence="5">
    <location>
        <begin position="25"/>
        <end position="45"/>
    </location>
</feature>
<reference evidence="6" key="1">
    <citation type="submission" date="2021-01" db="EMBL/GenBank/DDBJ databases">
        <authorList>
            <person name="Corre E."/>
            <person name="Pelletier E."/>
            <person name="Niang G."/>
            <person name="Scheremetjew M."/>
            <person name="Finn R."/>
            <person name="Kale V."/>
            <person name="Holt S."/>
            <person name="Cochrane G."/>
            <person name="Meng A."/>
            <person name="Brown T."/>
            <person name="Cohen L."/>
        </authorList>
    </citation>
    <scope>NUCLEOTIDE SEQUENCE</scope>
    <source>
        <strain evidence="6">CCMP 769</strain>
    </source>
</reference>
<sequence length="240" mass="26430">MAAVESDTLNKNLASRLREIPSATWAGAALVFLLSIFASLPFGLGEIFQQLFCLVPAKTLGKFHVWTPLTGLFVETNAIAGLLVACIFLVAGKWLEPAWGQRELIKFILIINATVGYTTFFLYSGACLITQKPNVCFALISGCIALVAASTVALKQLIPENQIKLFRSYNIKAKHLTAIVVTGTFVLCLVGLLGVYKLIMSLLGAYYGWLYLRFFQVRDKGIGDQNSAFSFQSFFPRQIQ</sequence>
<dbReference type="PANTHER" id="PTHR13377">
    <property type="entry name" value="PLACENTAL PROTEIN 6"/>
    <property type="match status" value="1"/>
</dbReference>
<evidence type="ECO:0000313" key="6">
    <source>
        <dbReference type="EMBL" id="CAE0041684.1"/>
    </source>
</evidence>
<dbReference type="Gene3D" id="1.20.1540.10">
    <property type="entry name" value="Rhomboid-like"/>
    <property type="match status" value="1"/>
</dbReference>
<dbReference type="EMBL" id="HBHW01012376">
    <property type="protein sequence ID" value="CAE0041684.1"/>
    <property type="molecule type" value="Transcribed_RNA"/>
</dbReference>
<dbReference type="SUPFAM" id="SSF144091">
    <property type="entry name" value="Rhomboid-like"/>
    <property type="match status" value="1"/>
</dbReference>
<name>A0A7S2ZJI1_9RHOD</name>
<dbReference type="PANTHER" id="PTHR13377:SF3">
    <property type="entry name" value="TRANSMEMBRANE PROTEIN 115"/>
    <property type="match status" value="1"/>
</dbReference>
<organism evidence="6">
    <name type="scientific">Rhodosorus marinus</name>
    <dbReference type="NCBI Taxonomy" id="101924"/>
    <lineage>
        <taxon>Eukaryota</taxon>
        <taxon>Rhodophyta</taxon>
        <taxon>Stylonematophyceae</taxon>
        <taxon>Stylonematales</taxon>
        <taxon>Stylonemataceae</taxon>
        <taxon>Rhodosorus</taxon>
    </lineage>
</organism>
<dbReference type="GO" id="GO:0016020">
    <property type="term" value="C:membrane"/>
    <property type="evidence" value="ECO:0007669"/>
    <property type="project" value="UniProtKB-SubCell"/>
</dbReference>
<dbReference type="InterPro" id="IPR035952">
    <property type="entry name" value="Rhomboid-like_sf"/>
</dbReference>
<evidence type="ECO:0000256" key="2">
    <source>
        <dbReference type="ARBA" id="ARBA00022692"/>
    </source>
</evidence>
<dbReference type="GO" id="GO:0006890">
    <property type="term" value="P:retrograde vesicle-mediated transport, Golgi to endoplasmic reticulum"/>
    <property type="evidence" value="ECO:0007669"/>
    <property type="project" value="InterPro"/>
</dbReference>
<dbReference type="Pfam" id="PF08551">
    <property type="entry name" value="DUF1751"/>
    <property type="match status" value="1"/>
</dbReference>
<evidence type="ECO:0000256" key="4">
    <source>
        <dbReference type="ARBA" id="ARBA00023136"/>
    </source>
</evidence>
<comment type="subcellular location">
    <subcellularLocation>
        <location evidence="1">Membrane</location>
        <topology evidence="1">Multi-pass membrane protein</topology>
    </subcellularLocation>
</comment>
<keyword evidence="3 5" id="KW-1133">Transmembrane helix</keyword>
<dbReference type="FunFam" id="1.20.1540.10:FF:000004">
    <property type="entry name" value="Transmembrane protein 115"/>
    <property type="match status" value="1"/>
</dbReference>
<feature type="transmembrane region" description="Helical" evidence="5">
    <location>
        <begin position="104"/>
        <end position="123"/>
    </location>
</feature>
<dbReference type="SMART" id="SM01160">
    <property type="entry name" value="DUF1751"/>
    <property type="match status" value="1"/>
</dbReference>
<accession>A0A7S2ZJI1</accession>
<dbReference type="GO" id="GO:0005794">
    <property type="term" value="C:Golgi apparatus"/>
    <property type="evidence" value="ECO:0007669"/>
    <property type="project" value="TreeGrafter"/>
</dbReference>
<keyword evidence="2 5" id="KW-0812">Transmembrane</keyword>
<evidence type="ECO:0008006" key="7">
    <source>
        <dbReference type="Google" id="ProtNLM"/>
    </source>
</evidence>
<keyword evidence="4 5" id="KW-0472">Membrane</keyword>
<evidence type="ECO:0000256" key="3">
    <source>
        <dbReference type="ARBA" id="ARBA00022989"/>
    </source>
</evidence>
<protein>
    <recommendedName>
        <fullName evidence="7">Derlin</fullName>
    </recommendedName>
</protein>
<proteinExistence type="predicted"/>
<evidence type="ECO:0000256" key="5">
    <source>
        <dbReference type="SAM" id="Phobius"/>
    </source>
</evidence>
<gene>
    <name evidence="6" type="ORF">RMAR00112_LOCUS9648</name>
</gene>
<feature type="transmembrane region" description="Helical" evidence="5">
    <location>
        <begin position="135"/>
        <end position="154"/>
    </location>
</feature>